<proteinExistence type="predicted"/>
<dbReference type="AlphaFoldDB" id="A0A081C511"/>
<protein>
    <submittedName>
        <fullName evidence="1">DNA polymerase sigma</fullName>
    </submittedName>
</protein>
<evidence type="ECO:0000313" key="1">
    <source>
        <dbReference type="EMBL" id="GAK59666.1"/>
    </source>
</evidence>
<gene>
    <name evidence="1" type="ORF">U27_06651</name>
</gene>
<dbReference type="Proteomes" id="UP000030661">
    <property type="component" value="Unassembled WGS sequence"/>
</dbReference>
<dbReference type="STRING" id="1499967.U27_06651"/>
<evidence type="ECO:0000313" key="2">
    <source>
        <dbReference type="Proteomes" id="UP000030661"/>
    </source>
</evidence>
<sequence>MIANLFEHIPFIRRMAFMLKKVRFAKHIDFLCYAPAEIERIQQTSTVIQDTLQYGELIYL</sequence>
<keyword evidence="2" id="KW-1185">Reference proteome</keyword>
<name>A0A081C511_VECG1</name>
<accession>A0A081C511</accession>
<dbReference type="HOGENOM" id="CLU_2931892_0_0_0"/>
<organism evidence="1">
    <name type="scientific">Vecturithrix granuli</name>
    <dbReference type="NCBI Taxonomy" id="1499967"/>
    <lineage>
        <taxon>Bacteria</taxon>
        <taxon>Candidatus Moduliflexota</taxon>
        <taxon>Candidatus Vecturitrichia</taxon>
        <taxon>Candidatus Vecturitrichales</taxon>
        <taxon>Candidatus Vecturitrichaceae</taxon>
        <taxon>Candidatus Vecturithrix</taxon>
    </lineage>
</organism>
<dbReference type="EMBL" id="DF820470">
    <property type="protein sequence ID" value="GAK59666.1"/>
    <property type="molecule type" value="Genomic_DNA"/>
</dbReference>
<reference evidence="1" key="1">
    <citation type="journal article" date="2015" name="PeerJ">
        <title>First genomic representation of candidate bacterial phylum KSB3 points to enhanced environmental sensing as a trigger of wastewater bulking.</title>
        <authorList>
            <person name="Sekiguchi Y."/>
            <person name="Ohashi A."/>
            <person name="Parks D.H."/>
            <person name="Yamauchi T."/>
            <person name="Tyson G.W."/>
            <person name="Hugenholtz P."/>
        </authorList>
    </citation>
    <scope>NUCLEOTIDE SEQUENCE [LARGE SCALE GENOMIC DNA]</scope>
</reference>